<keyword evidence="4" id="KW-1185">Reference proteome</keyword>
<dbReference type="InterPro" id="IPR055530">
    <property type="entry name" value="DUF7104"/>
</dbReference>
<dbReference type="Pfam" id="PF23397">
    <property type="entry name" value="DUF7104"/>
    <property type="match status" value="7"/>
</dbReference>
<dbReference type="AlphaFoldDB" id="A0A5N7AB80"/>
<dbReference type="GeneID" id="43662386"/>
<proteinExistence type="predicted"/>
<dbReference type="Proteomes" id="UP000326268">
    <property type="component" value="Unassembled WGS sequence"/>
</dbReference>
<feature type="domain" description="Nephrocystin 3-like N-terminal" evidence="2">
    <location>
        <begin position="3"/>
        <end position="167"/>
    </location>
</feature>
<evidence type="ECO:0000313" key="4">
    <source>
        <dbReference type="Proteomes" id="UP000326268"/>
    </source>
</evidence>
<dbReference type="InterPro" id="IPR027417">
    <property type="entry name" value="P-loop_NTPase"/>
</dbReference>
<evidence type="ECO:0000259" key="2">
    <source>
        <dbReference type="Pfam" id="PF24883"/>
    </source>
</evidence>
<keyword evidence="1" id="KW-0677">Repeat</keyword>
<dbReference type="PANTHER" id="PTHR10039">
    <property type="entry name" value="AMELOGENIN"/>
    <property type="match status" value="1"/>
</dbReference>
<protein>
    <recommendedName>
        <fullName evidence="2">Nephrocystin 3-like N-terminal domain-containing protein</fullName>
    </recommendedName>
</protein>
<organism evidence="3 4">
    <name type="scientific">Aspergillus caelatus</name>
    <dbReference type="NCBI Taxonomy" id="61420"/>
    <lineage>
        <taxon>Eukaryota</taxon>
        <taxon>Fungi</taxon>
        <taxon>Dikarya</taxon>
        <taxon>Ascomycota</taxon>
        <taxon>Pezizomycotina</taxon>
        <taxon>Eurotiomycetes</taxon>
        <taxon>Eurotiomycetidae</taxon>
        <taxon>Eurotiales</taxon>
        <taxon>Aspergillaceae</taxon>
        <taxon>Aspergillus</taxon>
        <taxon>Aspergillus subgen. Circumdati</taxon>
    </lineage>
</organism>
<dbReference type="InterPro" id="IPR056884">
    <property type="entry name" value="NPHP3-like_N"/>
</dbReference>
<accession>A0A5N7AB80</accession>
<dbReference type="Pfam" id="PF24883">
    <property type="entry name" value="NPHP3_N"/>
    <property type="match status" value="1"/>
</dbReference>
<dbReference type="Gene3D" id="1.20.5.340">
    <property type="match status" value="3"/>
</dbReference>
<dbReference type="PANTHER" id="PTHR10039:SF14">
    <property type="entry name" value="NACHT DOMAIN-CONTAINING PROTEIN"/>
    <property type="match status" value="1"/>
</dbReference>
<dbReference type="EMBL" id="ML737613">
    <property type="protein sequence ID" value="KAE8366416.1"/>
    <property type="molecule type" value="Genomic_DNA"/>
</dbReference>
<dbReference type="Gene3D" id="3.40.50.300">
    <property type="entry name" value="P-loop containing nucleotide triphosphate hydrolases"/>
    <property type="match status" value="1"/>
</dbReference>
<evidence type="ECO:0000313" key="3">
    <source>
        <dbReference type="EMBL" id="KAE8366416.1"/>
    </source>
</evidence>
<dbReference type="OrthoDB" id="4508488at2759"/>
<sequence length="750" mass="84275">MVHTEEIIAWLGPGQEDILWLHGFPGTGKSTMSIFLAEKLSAKAPGTSIKKTVSYFFCDSGKPQRNTATLVIRGLLYQLFKHHPPLLKHFWSKYDERGQYIYESFDALWQIFMAAAADQQTGRKYFIIDALDECDQDSQNTLLRQFEESFSNLNKANSNIRILVTSRPYPEIKRYLKGFANKDLASYPQRKQDIELYIEDKVKDLANKNSYTPKVRDQVRTLLRENAGGTFLWVGLVCEQLGQTASKKAVQVLKGLPPGLPSLYGKLLNAALEQQGEIVVRILKLVAVSLRPLSVLELSEICQLNVDEEDLATRELYTRDDIESCRLMVIIQDGKVLLLHKSVRDHLSQAGHLDELDTHAELAYRCIDLVIKPPAYSSNYAIENWPRHARMAQSKFAVQISQTQFFEIYSPCREKWLDEIRRSFGTHLPRNLSLLHIAAEWGLSTLARHVYSQAKQMNCLDISSHLCDGVTPFELAVQSRDASIEVISVLLDEFDEKVTTRVLEAAARNRGNGEEVIKFLLVRLGDQITVTKDVVIAAGENWENGEGVMKLLLEYRGDQIKIDEEVVIAAAANRGNAKGVFKVLLDYQDQIIITEEVVKAAAGNRWNAVVLMTLLLDRRTDQVKITEEVLIAAAGNWGSGEGVLNLLFDYLGDEIEVTEDVLISAAGNWANGEAVMKLLLRRRGAQVMVTEEVLKATVSNRGNKEALVKLLLGHLLDHQGQITITDEVFWKAPAGTLNHSEVTKLLQGHI</sequence>
<gene>
    <name evidence="3" type="ORF">BDV27DRAFT_91676</name>
</gene>
<dbReference type="SUPFAM" id="SSF52540">
    <property type="entry name" value="P-loop containing nucleoside triphosphate hydrolases"/>
    <property type="match status" value="1"/>
</dbReference>
<name>A0A5N7AB80_9EURO</name>
<dbReference type="RefSeq" id="XP_031929497.1">
    <property type="nucleotide sequence ID" value="XM_032077940.1"/>
</dbReference>
<reference evidence="3 4" key="1">
    <citation type="submission" date="2019-04" db="EMBL/GenBank/DDBJ databases">
        <title>Friends and foes A comparative genomics studyof 23 Aspergillus species from section Flavi.</title>
        <authorList>
            <consortium name="DOE Joint Genome Institute"/>
            <person name="Kjaerbolling I."/>
            <person name="Vesth T."/>
            <person name="Frisvad J.C."/>
            <person name="Nybo J.L."/>
            <person name="Theobald S."/>
            <person name="Kildgaard S."/>
            <person name="Isbrandt T."/>
            <person name="Kuo A."/>
            <person name="Sato A."/>
            <person name="Lyhne E.K."/>
            <person name="Kogle M.E."/>
            <person name="Wiebenga A."/>
            <person name="Kun R.S."/>
            <person name="Lubbers R.J."/>
            <person name="Makela M.R."/>
            <person name="Barry K."/>
            <person name="Chovatia M."/>
            <person name="Clum A."/>
            <person name="Daum C."/>
            <person name="Haridas S."/>
            <person name="He G."/>
            <person name="LaButti K."/>
            <person name="Lipzen A."/>
            <person name="Mondo S."/>
            <person name="Riley R."/>
            <person name="Salamov A."/>
            <person name="Simmons B.A."/>
            <person name="Magnuson J.K."/>
            <person name="Henrissat B."/>
            <person name="Mortensen U.H."/>
            <person name="Larsen T.O."/>
            <person name="Devries R.P."/>
            <person name="Grigoriev I.V."/>
            <person name="Machida M."/>
            <person name="Baker S.E."/>
            <person name="Andersen M.R."/>
        </authorList>
    </citation>
    <scope>NUCLEOTIDE SEQUENCE [LARGE SCALE GENOMIC DNA]</scope>
    <source>
        <strain evidence="3 4">CBS 763.97</strain>
    </source>
</reference>
<evidence type="ECO:0000256" key="1">
    <source>
        <dbReference type="ARBA" id="ARBA00022737"/>
    </source>
</evidence>